<evidence type="ECO:0000256" key="3">
    <source>
        <dbReference type="ARBA" id="ARBA00012142"/>
    </source>
</evidence>
<protein>
    <recommendedName>
        <fullName evidence="3 12">Pyruvate kinase</fullName>
        <ecNumber evidence="3 12">2.7.1.40</ecNumber>
    </recommendedName>
</protein>
<keyword evidence="7 12" id="KW-0418">Kinase</keyword>
<dbReference type="SUPFAM" id="SSF50800">
    <property type="entry name" value="PK beta-barrel domain-like"/>
    <property type="match status" value="1"/>
</dbReference>
<dbReference type="InterPro" id="IPR011037">
    <property type="entry name" value="Pyrv_Knase-like_insert_dom_sf"/>
</dbReference>
<dbReference type="GO" id="GO:0000287">
    <property type="term" value="F:magnesium ion binding"/>
    <property type="evidence" value="ECO:0007669"/>
    <property type="project" value="InterPro"/>
</dbReference>
<proteinExistence type="inferred from homology"/>
<evidence type="ECO:0000259" key="13">
    <source>
        <dbReference type="Pfam" id="PF00224"/>
    </source>
</evidence>
<dbReference type="Pfam" id="PF00224">
    <property type="entry name" value="PK"/>
    <property type="match status" value="1"/>
</dbReference>
<evidence type="ECO:0000256" key="1">
    <source>
        <dbReference type="ARBA" id="ARBA00004997"/>
    </source>
</evidence>
<evidence type="ECO:0000256" key="7">
    <source>
        <dbReference type="ARBA" id="ARBA00022777"/>
    </source>
</evidence>
<evidence type="ECO:0000256" key="5">
    <source>
        <dbReference type="ARBA" id="ARBA00022723"/>
    </source>
</evidence>
<sequence length="512" mass="55311">MEPAMTVSPDLERRAREALADIVALRQDVASEGRATFRRWRPRIGRAGFAPSALNLAHYMAVRRRDLRPLQRRLMALGVSSLGRLEGRVLASLDAVAVALSALAGVASAATPPSQRQFFRGEARLQRNAAEILGPAGPGRNGRIVVTLATGDADDPAIIADLVRRGAEIVRINCAHDKPAVWERMIASARAATTADGRRPRVLMDIAGPKVRTGYVMTPQDRSRVYVGDVILLSREAQPSAPDIPFQMTCTAPEVLDRIGPGDRVSIDDGKLHGVITRAAHGGFLVGIERGRLGGVKLRSEKGLNFPTADLGLDPLTDKDRQDLDFITAHADMVGHSFVQTADHVAALQEELARRTPAWRRLGLVGKIETPRAVRNLPEIIVQAAGCQPFAVMIARGDLAVEMGFERVAELQEEIMWLCEAAHVPVIWATQVLEDLVKDGMPSRGEMTDAAMSGRAEGVLLNKGPNIGLAVDVLGRLLGRMGEHQLKKTPTLRALHAWDERGPGPAESGPGQ</sequence>
<dbReference type="Proteomes" id="UP000199071">
    <property type="component" value="Unassembled WGS sequence"/>
</dbReference>
<dbReference type="Gene3D" id="2.40.33.10">
    <property type="entry name" value="PK beta-barrel domain-like"/>
    <property type="match status" value="1"/>
</dbReference>
<accession>A0A1G6E0A1</accession>
<dbReference type="GO" id="GO:0004743">
    <property type="term" value="F:pyruvate kinase activity"/>
    <property type="evidence" value="ECO:0007669"/>
    <property type="project" value="UniProtKB-EC"/>
</dbReference>
<evidence type="ECO:0000256" key="11">
    <source>
        <dbReference type="ARBA" id="ARBA00023317"/>
    </source>
</evidence>
<evidence type="ECO:0000256" key="4">
    <source>
        <dbReference type="ARBA" id="ARBA00022679"/>
    </source>
</evidence>
<keyword evidence="10 12" id="KW-0324">Glycolysis</keyword>
<name>A0A1G6E0A1_9HYPH</name>
<dbReference type="RefSeq" id="WP_210185650.1">
    <property type="nucleotide sequence ID" value="NZ_FMXQ01000009.1"/>
</dbReference>
<dbReference type="UniPathway" id="UPA00109">
    <property type="reaction ID" value="UER00188"/>
</dbReference>
<dbReference type="InterPro" id="IPR001697">
    <property type="entry name" value="Pyr_Knase"/>
</dbReference>
<comment type="catalytic activity">
    <reaction evidence="12">
        <text>pyruvate + ATP = phosphoenolpyruvate + ADP + H(+)</text>
        <dbReference type="Rhea" id="RHEA:18157"/>
        <dbReference type="ChEBI" id="CHEBI:15361"/>
        <dbReference type="ChEBI" id="CHEBI:15378"/>
        <dbReference type="ChEBI" id="CHEBI:30616"/>
        <dbReference type="ChEBI" id="CHEBI:58702"/>
        <dbReference type="ChEBI" id="CHEBI:456216"/>
        <dbReference type="EC" id="2.7.1.40"/>
    </reaction>
</comment>
<comment type="pathway">
    <text evidence="1 12">Carbohydrate degradation; glycolysis; pyruvate from D-glyceraldehyde 3-phosphate: step 5/5.</text>
</comment>
<evidence type="ECO:0000256" key="10">
    <source>
        <dbReference type="ARBA" id="ARBA00023152"/>
    </source>
</evidence>
<dbReference type="AlphaFoldDB" id="A0A1G6E0A1"/>
<dbReference type="PRINTS" id="PR01050">
    <property type="entry name" value="PYRUVTKNASE"/>
</dbReference>
<dbReference type="EC" id="2.7.1.40" evidence="3 12"/>
<keyword evidence="11 14" id="KW-0670">Pyruvate</keyword>
<feature type="domain" description="Pyruvate kinase barrel" evidence="13">
    <location>
        <begin position="140"/>
        <end position="451"/>
    </location>
</feature>
<gene>
    <name evidence="14" type="ORF">SAMN02982931_03982</name>
</gene>
<evidence type="ECO:0000256" key="8">
    <source>
        <dbReference type="ARBA" id="ARBA00022840"/>
    </source>
</evidence>
<keyword evidence="4 12" id="KW-0808">Transferase</keyword>
<evidence type="ECO:0000256" key="12">
    <source>
        <dbReference type="RuleBase" id="RU000504"/>
    </source>
</evidence>
<dbReference type="SUPFAM" id="SSF51621">
    <property type="entry name" value="Phosphoenolpyruvate/pyruvate domain"/>
    <property type="match status" value="1"/>
</dbReference>
<dbReference type="InterPro" id="IPR015806">
    <property type="entry name" value="Pyrv_Knase_insert_dom_sf"/>
</dbReference>
<keyword evidence="8" id="KW-0067">ATP-binding</keyword>
<dbReference type="GO" id="GO:0030955">
    <property type="term" value="F:potassium ion binding"/>
    <property type="evidence" value="ECO:0007669"/>
    <property type="project" value="InterPro"/>
</dbReference>
<evidence type="ECO:0000256" key="2">
    <source>
        <dbReference type="ARBA" id="ARBA00008663"/>
    </source>
</evidence>
<dbReference type="InterPro" id="IPR015813">
    <property type="entry name" value="Pyrv/PenolPyrv_kinase-like_dom"/>
</dbReference>
<reference evidence="14 15" key="1">
    <citation type="submission" date="2016-10" db="EMBL/GenBank/DDBJ databases">
        <authorList>
            <person name="de Groot N.N."/>
        </authorList>
    </citation>
    <scope>NUCLEOTIDE SEQUENCE [LARGE SCALE GENOMIC DNA]</scope>
    <source>
        <strain evidence="14 15">ATCC 35022</strain>
    </source>
</reference>
<dbReference type="Gene3D" id="3.20.20.60">
    <property type="entry name" value="Phosphoenolpyruvate-binding domains"/>
    <property type="match status" value="1"/>
</dbReference>
<dbReference type="EMBL" id="FMXQ01000009">
    <property type="protein sequence ID" value="SDB50770.1"/>
    <property type="molecule type" value="Genomic_DNA"/>
</dbReference>
<dbReference type="GO" id="GO:0005524">
    <property type="term" value="F:ATP binding"/>
    <property type="evidence" value="ECO:0007669"/>
    <property type="project" value="UniProtKB-KW"/>
</dbReference>
<keyword evidence="15" id="KW-1185">Reference proteome</keyword>
<dbReference type="GO" id="GO:0016301">
    <property type="term" value="F:kinase activity"/>
    <property type="evidence" value="ECO:0007669"/>
    <property type="project" value="UniProtKB-KW"/>
</dbReference>
<evidence type="ECO:0000313" key="14">
    <source>
        <dbReference type="EMBL" id="SDB50770.1"/>
    </source>
</evidence>
<evidence type="ECO:0000256" key="6">
    <source>
        <dbReference type="ARBA" id="ARBA00022741"/>
    </source>
</evidence>
<evidence type="ECO:0000313" key="15">
    <source>
        <dbReference type="Proteomes" id="UP000199071"/>
    </source>
</evidence>
<keyword evidence="9 12" id="KW-0460">Magnesium</keyword>
<dbReference type="PANTHER" id="PTHR11817">
    <property type="entry name" value="PYRUVATE KINASE"/>
    <property type="match status" value="1"/>
</dbReference>
<comment type="similarity">
    <text evidence="2 12">Belongs to the pyruvate kinase family.</text>
</comment>
<organism evidence="14 15">
    <name type="scientific">Bauldia litoralis</name>
    <dbReference type="NCBI Taxonomy" id="665467"/>
    <lineage>
        <taxon>Bacteria</taxon>
        <taxon>Pseudomonadati</taxon>
        <taxon>Pseudomonadota</taxon>
        <taxon>Alphaproteobacteria</taxon>
        <taxon>Hyphomicrobiales</taxon>
        <taxon>Kaistiaceae</taxon>
        <taxon>Bauldia</taxon>
    </lineage>
</organism>
<keyword evidence="5" id="KW-0479">Metal-binding</keyword>
<dbReference type="InterPro" id="IPR040442">
    <property type="entry name" value="Pyrv_kinase-like_dom_sf"/>
</dbReference>
<keyword evidence="6" id="KW-0547">Nucleotide-binding</keyword>
<dbReference type="InterPro" id="IPR015793">
    <property type="entry name" value="Pyrv_Knase_brl"/>
</dbReference>
<dbReference type="STRING" id="665467.SAMN02982931_03982"/>
<evidence type="ECO:0000256" key="9">
    <source>
        <dbReference type="ARBA" id="ARBA00022842"/>
    </source>
</evidence>